<organism evidence="2 3">
    <name type="scientific">Ilex paraguariensis</name>
    <name type="common">yerba mate</name>
    <dbReference type="NCBI Taxonomy" id="185542"/>
    <lineage>
        <taxon>Eukaryota</taxon>
        <taxon>Viridiplantae</taxon>
        <taxon>Streptophyta</taxon>
        <taxon>Embryophyta</taxon>
        <taxon>Tracheophyta</taxon>
        <taxon>Spermatophyta</taxon>
        <taxon>Magnoliopsida</taxon>
        <taxon>eudicotyledons</taxon>
        <taxon>Gunneridae</taxon>
        <taxon>Pentapetalae</taxon>
        <taxon>asterids</taxon>
        <taxon>campanulids</taxon>
        <taxon>Aquifoliales</taxon>
        <taxon>Aquifoliaceae</taxon>
        <taxon>Ilex</taxon>
    </lineage>
</organism>
<feature type="region of interest" description="Disordered" evidence="1">
    <location>
        <begin position="29"/>
        <end position="53"/>
    </location>
</feature>
<protein>
    <submittedName>
        <fullName evidence="2">Uncharacterized protein</fullName>
    </submittedName>
</protein>
<sequence length="67" mass="7349">MGYGCSLVGLISYTYKLRTIPKITVRLRTNGGNGSSTGKMLTGGDEFFTEGTPMEEKKKHKNCIMSL</sequence>
<dbReference type="AlphaFoldDB" id="A0ABC8SQK4"/>
<proteinExistence type="predicted"/>
<reference evidence="2 3" key="1">
    <citation type="submission" date="2024-02" db="EMBL/GenBank/DDBJ databases">
        <authorList>
            <person name="Vignale AGUSTIN F."/>
            <person name="Sosa J E."/>
            <person name="Modenutti C."/>
        </authorList>
    </citation>
    <scope>NUCLEOTIDE SEQUENCE [LARGE SCALE GENOMIC DNA]</scope>
</reference>
<comment type="caution">
    <text evidence="2">The sequence shown here is derived from an EMBL/GenBank/DDBJ whole genome shotgun (WGS) entry which is preliminary data.</text>
</comment>
<dbReference type="EMBL" id="CAUOFW020003369">
    <property type="protein sequence ID" value="CAK9159487.1"/>
    <property type="molecule type" value="Genomic_DNA"/>
</dbReference>
<dbReference type="Proteomes" id="UP001642360">
    <property type="component" value="Unassembled WGS sequence"/>
</dbReference>
<evidence type="ECO:0000256" key="1">
    <source>
        <dbReference type="SAM" id="MobiDB-lite"/>
    </source>
</evidence>
<evidence type="ECO:0000313" key="2">
    <source>
        <dbReference type="EMBL" id="CAK9159487.1"/>
    </source>
</evidence>
<keyword evidence="3" id="KW-1185">Reference proteome</keyword>
<name>A0ABC8SQK4_9AQUA</name>
<accession>A0ABC8SQK4</accession>
<gene>
    <name evidence="2" type="ORF">ILEXP_LOCUS28181</name>
</gene>
<evidence type="ECO:0000313" key="3">
    <source>
        <dbReference type="Proteomes" id="UP001642360"/>
    </source>
</evidence>